<dbReference type="EMBL" id="CP016176">
    <property type="protein sequence ID" value="AOM39413.1"/>
    <property type="molecule type" value="Genomic_DNA"/>
</dbReference>
<keyword evidence="9" id="KW-1185">Reference proteome</keyword>
<dbReference type="AlphaFoldDB" id="A0A2G0Q6H0"/>
<evidence type="ECO:0000256" key="1">
    <source>
        <dbReference type="ARBA" id="ARBA00004141"/>
    </source>
</evidence>
<feature type="domain" description="ABC transmembrane type-2" evidence="6">
    <location>
        <begin position="127"/>
        <end position="365"/>
    </location>
</feature>
<dbReference type="PANTHER" id="PTHR43027:SF2">
    <property type="entry name" value="TRANSPORT PERMEASE PROTEIN"/>
    <property type="match status" value="1"/>
</dbReference>
<protein>
    <submittedName>
        <fullName evidence="8">ABC transporter</fullName>
    </submittedName>
</protein>
<keyword evidence="4 5" id="KW-0472">Membrane</keyword>
<dbReference type="KEGG" id="xho:A9255_01635"/>
<comment type="subcellular location">
    <subcellularLocation>
        <location evidence="1">Membrane</location>
        <topology evidence="1">Multi-pass membrane protein</topology>
    </subcellularLocation>
</comment>
<dbReference type="InterPro" id="IPR047817">
    <property type="entry name" value="ABC2_TM_bact-type"/>
</dbReference>
<accession>A0A2G0Q6H0</accession>
<proteinExistence type="predicted"/>
<feature type="transmembrane region" description="Helical" evidence="5">
    <location>
        <begin position="340"/>
        <end position="362"/>
    </location>
</feature>
<dbReference type="STRING" id="351679.A9255_01635"/>
<organism evidence="8 10">
    <name type="scientific">Xenorhabdus hominickii</name>
    <dbReference type="NCBI Taxonomy" id="351679"/>
    <lineage>
        <taxon>Bacteria</taxon>
        <taxon>Pseudomonadati</taxon>
        <taxon>Pseudomonadota</taxon>
        <taxon>Gammaproteobacteria</taxon>
        <taxon>Enterobacterales</taxon>
        <taxon>Morganellaceae</taxon>
        <taxon>Xenorhabdus</taxon>
    </lineage>
</organism>
<dbReference type="OrthoDB" id="8988363at2"/>
<dbReference type="Pfam" id="PF12698">
    <property type="entry name" value="ABC2_membrane_3"/>
    <property type="match status" value="1"/>
</dbReference>
<evidence type="ECO:0000313" key="8">
    <source>
        <dbReference type="EMBL" id="PHM54825.1"/>
    </source>
</evidence>
<keyword evidence="3 5" id="KW-1133">Transmembrane helix</keyword>
<evidence type="ECO:0000313" key="9">
    <source>
        <dbReference type="Proteomes" id="UP000094600"/>
    </source>
</evidence>
<sequence>MNNALINLMNTQFRQYIREPEILFWSFGFPLLLVWLLGVSFSSQDVPERDIGIILPTEIVEQQKIKQWGEQLTAQEHTISGIINKDDIKRDKLVRVKYNITYYPNHDAVVLGLKRGDIEMFIEQDAEGKRIHYLDPQNSDALLTYYLLNQQEGKQAKDNLSILETPGLRYLDFLVPGLLAMAIMETCLIAVGWALAEKRIARVTRQMCITPMRKSTFLMAHILACLIINFTEILIIYLFAEVYFDVVMQGSFYAFLLLLLTGNICFSGLAVLVASRARKAQTANGLLEVSILIQILLSGIFFSYKKFPPWMADIIEYLPLTILADNMRKIFIEGSDVMQVIPAAIILSLIGIVTFIMGMKIFRWY</sequence>
<dbReference type="PANTHER" id="PTHR43027">
    <property type="entry name" value="DOXORUBICIN RESISTANCE ABC TRANSPORTER PERMEASE PROTEIN DRRC-RELATED"/>
    <property type="match status" value="1"/>
</dbReference>
<reference evidence="7 9" key="1">
    <citation type="submission" date="2016-06" db="EMBL/GenBank/DDBJ databases">
        <title>Bacterial characters and pathogenicity of Xenorhabdus hominickii from an entomopathogenic nematode, Steinernema monticolum.</title>
        <authorList>
            <person name="Park Y."/>
            <person name="Kim Y."/>
        </authorList>
    </citation>
    <scope>NUCLEOTIDE SEQUENCE [LARGE SCALE GENOMIC DNA]</scope>
    <source>
        <strain evidence="7 9">ANU1</strain>
    </source>
</reference>
<dbReference type="GO" id="GO:0140359">
    <property type="term" value="F:ABC-type transporter activity"/>
    <property type="evidence" value="ECO:0007669"/>
    <property type="project" value="InterPro"/>
</dbReference>
<evidence type="ECO:0000259" key="6">
    <source>
        <dbReference type="PROSITE" id="PS51012"/>
    </source>
</evidence>
<reference evidence="8 10" key="2">
    <citation type="journal article" date="2017" name="Nat. Microbiol.">
        <title>Natural product diversity associated with the nematode symbionts Photorhabdus and Xenorhabdus.</title>
        <authorList>
            <person name="Tobias N.J."/>
            <person name="Wolff H."/>
            <person name="Djahanschiri B."/>
            <person name="Grundmann F."/>
            <person name="Kronenwerth M."/>
            <person name="Shi Y.M."/>
            <person name="Simonyi S."/>
            <person name="Grun P."/>
            <person name="Shapiro-Ilan D."/>
            <person name="Pidot S.J."/>
            <person name="Stinear T.P."/>
            <person name="Ebersberger I."/>
            <person name="Bode H.B."/>
        </authorList>
    </citation>
    <scope>NUCLEOTIDE SEQUENCE [LARGE SCALE GENOMIC DNA]</scope>
    <source>
        <strain evidence="8 10">DSM 17903</strain>
    </source>
</reference>
<feature type="transmembrane region" description="Helical" evidence="5">
    <location>
        <begin position="217"/>
        <end position="240"/>
    </location>
</feature>
<dbReference type="PROSITE" id="PS51012">
    <property type="entry name" value="ABC_TM2"/>
    <property type="match status" value="1"/>
</dbReference>
<feature type="transmembrane region" description="Helical" evidence="5">
    <location>
        <begin position="286"/>
        <end position="304"/>
    </location>
</feature>
<name>A0A2G0Q6H0_XENHO</name>
<evidence type="ECO:0000256" key="4">
    <source>
        <dbReference type="ARBA" id="ARBA00023136"/>
    </source>
</evidence>
<dbReference type="InterPro" id="IPR052902">
    <property type="entry name" value="ABC-2_transporter"/>
</dbReference>
<dbReference type="RefSeq" id="WP_069315179.1">
    <property type="nucleotide sequence ID" value="NZ_CAWNQJ010000068.1"/>
</dbReference>
<gene>
    <name evidence="7" type="ORF">A9255_01635</name>
    <name evidence="8" type="ORF">Xhom_02782</name>
</gene>
<feature type="transmembrane region" description="Helical" evidence="5">
    <location>
        <begin position="173"/>
        <end position="196"/>
    </location>
</feature>
<feature type="transmembrane region" description="Helical" evidence="5">
    <location>
        <begin position="252"/>
        <end position="274"/>
    </location>
</feature>
<evidence type="ECO:0000256" key="3">
    <source>
        <dbReference type="ARBA" id="ARBA00022989"/>
    </source>
</evidence>
<evidence type="ECO:0000313" key="7">
    <source>
        <dbReference type="EMBL" id="AOM39413.1"/>
    </source>
</evidence>
<feature type="transmembrane region" description="Helical" evidence="5">
    <location>
        <begin position="22"/>
        <end position="41"/>
    </location>
</feature>
<dbReference type="InterPro" id="IPR013525">
    <property type="entry name" value="ABC2_TM"/>
</dbReference>
<evidence type="ECO:0000256" key="2">
    <source>
        <dbReference type="ARBA" id="ARBA00022692"/>
    </source>
</evidence>
<evidence type="ECO:0000313" key="10">
    <source>
        <dbReference type="Proteomes" id="UP000225433"/>
    </source>
</evidence>
<keyword evidence="2 5" id="KW-0812">Transmembrane</keyword>
<dbReference type="Proteomes" id="UP000225433">
    <property type="component" value="Unassembled WGS sequence"/>
</dbReference>
<dbReference type="Proteomes" id="UP000094600">
    <property type="component" value="Chromosome"/>
</dbReference>
<dbReference type="EMBL" id="NJAI01000004">
    <property type="protein sequence ID" value="PHM54825.1"/>
    <property type="molecule type" value="Genomic_DNA"/>
</dbReference>
<dbReference type="GO" id="GO:0016020">
    <property type="term" value="C:membrane"/>
    <property type="evidence" value="ECO:0007669"/>
    <property type="project" value="UniProtKB-SubCell"/>
</dbReference>
<evidence type="ECO:0000256" key="5">
    <source>
        <dbReference type="SAM" id="Phobius"/>
    </source>
</evidence>